<evidence type="ECO:0000313" key="1">
    <source>
        <dbReference type="EMBL" id="JAH08029.1"/>
    </source>
</evidence>
<reference evidence="1" key="1">
    <citation type="submission" date="2014-11" db="EMBL/GenBank/DDBJ databases">
        <authorList>
            <person name="Amaro Gonzalez C."/>
        </authorList>
    </citation>
    <scope>NUCLEOTIDE SEQUENCE</scope>
</reference>
<dbReference type="AlphaFoldDB" id="A0A0E9PU53"/>
<reference evidence="1" key="2">
    <citation type="journal article" date="2015" name="Fish Shellfish Immunol.">
        <title>Early steps in the European eel (Anguilla anguilla)-Vibrio vulnificus interaction in the gills: Role of the RtxA13 toxin.</title>
        <authorList>
            <person name="Callol A."/>
            <person name="Pajuelo D."/>
            <person name="Ebbesson L."/>
            <person name="Teles M."/>
            <person name="MacKenzie S."/>
            <person name="Amaro C."/>
        </authorList>
    </citation>
    <scope>NUCLEOTIDE SEQUENCE</scope>
</reference>
<protein>
    <submittedName>
        <fullName evidence="1">Uncharacterized protein</fullName>
    </submittedName>
</protein>
<proteinExistence type="predicted"/>
<name>A0A0E9PU53_ANGAN</name>
<sequence>MEMLFVELIMRKSSGTVELSLLQYNRKLWSPPQ</sequence>
<organism evidence="1">
    <name type="scientific">Anguilla anguilla</name>
    <name type="common">European freshwater eel</name>
    <name type="synonym">Muraena anguilla</name>
    <dbReference type="NCBI Taxonomy" id="7936"/>
    <lineage>
        <taxon>Eukaryota</taxon>
        <taxon>Metazoa</taxon>
        <taxon>Chordata</taxon>
        <taxon>Craniata</taxon>
        <taxon>Vertebrata</taxon>
        <taxon>Euteleostomi</taxon>
        <taxon>Actinopterygii</taxon>
        <taxon>Neopterygii</taxon>
        <taxon>Teleostei</taxon>
        <taxon>Anguilliformes</taxon>
        <taxon>Anguillidae</taxon>
        <taxon>Anguilla</taxon>
    </lineage>
</organism>
<dbReference type="EMBL" id="GBXM01100548">
    <property type="protein sequence ID" value="JAH08029.1"/>
    <property type="molecule type" value="Transcribed_RNA"/>
</dbReference>
<accession>A0A0E9PU53</accession>